<evidence type="ECO:0000256" key="5">
    <source>
        <dbReference type="ARBA" id="ARBA00022989"/>
    </source>
</evidence>
<evidence type="ECO:0000256" key="7">
    <source>
        <dbReference type="ARBA" id="ARBA00023136"/>
    </source>
</evidence>
<keyword evidence="6" id="KW-0406">Ion transport</keyword>
<dbReference type="PATRIC" id="fig|1193502.14.peg.1340"/>
<evidence type="ECO:0000256" key="6">
    <source>
        <dbReference type="ARBA" id="ARBA00023065"/>
    </source>
</evidence>
<comment type="subcellular location">
    <subcellularLocation>
        <location evidence="1">Membrane</location>
        <topology evidence="1">Multi-pass membrane protein</topology>
    </subcellularLocation>
</comment>
<dbReference type="Proteomes" id="UP000094609">
    <property type="component" value="Chromosome"/>
</dbReference>
<dbReference type="EMBL" id="CP017111">
    <property type="protein sequence ID" value="AOO65098.1"/>
    <property type="molecule type" value="Genomic_DNA"/>
</dbReference>
<accession>A0A1D7TJ94</accession>
<gene>
    <name evidence="9" type="ORF">SHALO_1320</name>
</gene>
<dbReference type="Pfam" id="PF00999">
    <property type="entry name" value="Na_H_Exchanger"/>
    <property type="match status" value="1"/>
</dbReference>
<evidence type="ECO:0000256" key="2">
    <source>
        <dbReference type="ARBA" id="ARBA00022448"/>
    </source>
</evidence>
<evidence type="ECO:0000259" key="8">
    <source>
        <dbReference type="Pfam" id="PF00999"/>
    </source>
</evidence>
<keyword evidence="3" id="KW-0050">Antiport</keyword>
<keyword evidence="7" id="KW-0472">Membrane</keyword>
<keyword evidence="5" id="KW-1133">Transmembrane helix</keyword>
<keyword evidence="4" id="KW-0812">Transmembrane</keyword>
<dbReference type="InterPro" id="IPR006153">
    <property type="entry name" value="Cation/H_exchanger_TM"/>
</dbReference>
<evidence type="ECO:0000256" key="4">
    <source>
        <dbReference type="ARBA" id="ARBA00022692"/>
    </source>
</evidence>
<sequence>MENLIFLAHVVLLMVLSPILSRLFRVPTPVVEILLGSLAVWVGLLHVDNEVFRNLAKIGFFYLMFLAGLEIDIQRFLHYRDRFLKKAILYFICLYSISFILYIIFGLSPVYIVAIPIVSLGMIMALINQHGREHKWLELSLIIGVIGELISIGALVIFDGAITHGLGWQFAKSIVMLIAVLFSSYFLYRLLKIIFWWYPNLKRIIMPHNDTMHQSLRFSMALFFVLIATMQWLEIDMVLGAFIAGIFISNFFAHKKELPHQLSMFGFGFLVPLFFIFVGTTLDLNLIFTTQILMHALWIVLAMVGARMASSFAAYHSYLGFRGTILFSLGDSMPLTFLVAIATIAVKNGAIGGEEYASFIVAALMEGIVIMTLIQFLMFLFKRADGKSEEKI</sequence>
<dbReference type="GO" id="GO:0015297">
    <property type="term" value="F:antiporter activity"/>
    <property type="evidence" value="ECO:0007669"/>
    <property type="project" value="UniProtKB-KW"/>
</dbReference>
<evidence type="ECO:0000313" key="9">
    <source>
        <dbReference type="EMBL" id="AOO65098.1"/>
    </source>
</evidence>
<keyword evidence="10" id="KW-1185">Reference proteome</keyword>
<dbReference type="RefSeq" id="WP_084010786.1">
    <property type="nucleotide sequence ID" value="NZ_CP017111.1"/>
</dbReference>
<dbReference type="Gene3D" id="1.20.1530.20">
    <property type="match status" value="1"/>
</dbReference>
<dbReference type="GO" id="GO:1902600">
    <property type="term" value="P:proton transmembrane transport"/>
    <property type="evidence" value="ECO:0007669"/>
    <property type="project" value="InterPro"/>
</dbReference>
<evidence type="ECO:0000256" key="3">
    <source>
        <dbReference type="ARBA" id="ARBA00022449"/>
    </source>
</evidence>
<keyword evidence="2" id="KW-0813">Transport</keyword>
<proteinExistence type="predicted"/>
<organism evidence="9 10">
    <name type="scientific">Sulfurospirillum halorespirans DSM 13726</name>
    <dbReference type="NCBI Taxonomy" id="1193502"/>
    <lineage>
        <taxon>Bacteria</taxon>
        <taxon>Pseudomonadati</taxon>
        <taxon>Campylobacterota</taxon>
        <taxon>Epsilonproteobacteria</taxon>
        <taxon>Campylobacterales</taxon>
        <taxon>Sulfurospirillaceae</taxon>
        <taxon>Sulfurospirillum</taxon>
    </lineage>
</organism>
<name>A0A1D7TJ94_9BACT</name>
<reference evidence="10" key="1">
    <citation type="submission" date="2016-08" db="EMBL/GenBank/DDBJ databases">
        <title>Complete genome sequence of the organohalide-respiring Epsilonproteobacterium Sulfurospirillum halorespirans.</title>
        <authorList>
            <person name="Goris T."/>
            <person name="Zimmermann J."/>
            <person name="Schenz B."/>
            <person name="Lemos M."/>
            <person name="Hackermueller J."/>
            <person name="Diekert G."/>
        </authorList>
    </citation>
    <scope>NUCLEOTIDE SEQUENCE [LARGE SCALE GENOMIC DNA]</scope>
    <source>
        <strain>DSM 13726</strain>
        <strain evidence="10">PCE-M2</strain>
    </source>
</reference>
<dbReference type="InterPro" id="IPR038770">
    <property type="entry name" value="Na+/solute_symporter_sf"/>
</dbReference>
<evidence type="ECO:0000313" key="10">
    <source>
        <dbReference type="Proteomes" id="UP000094609"/>
    </source>
</evidence>
<evidence type="ECO:0000256" key="1">
    <source>
        <dbReference type="ARBA" id="ARBA00004141"/>
    </source>
</evidence>
<feature type="domain" description="Cation/H+ exchanger transmembrane" evidence="8">
    <location>
        <begin position="12"/>
        <end position="378"/>
    </location>
</feature>
<dbReference type="PANTHER" id="PTHR43562:SF1">
    <property type="entry name" value="NA(+)_H(+) ANTIPORTER YJBQ-RELATED"/>
    <property type="match status" value="1"/>
</dbReference>
<dbReference type="AlphaFoldDB" id="A0A1D7TJ94"/>
<dbReference type="KEGG" id="shal:SHALO_1320"/>
<dbReference type="GO" id="GO:0016020">
    <property type="term" value="C:membrane"/>
    <property type="evidence" value="ECO:0007669"/>
    <property type="project" value="UniProtKB-SubCell"/>
</dbReference>
<dbReference type="PANTHER" id="PTHR43562">
    <property type="entry name" value="NAPA-TYPE SODIUM/HYDROGEN ANTIPORTER"/>
    <property type="match status" value="1"/>
</dbReference>
<protein>
    <submittedName>
        <fullName evidence="9">Putative NA+/H+ antiporter</fullName>
    </submittedName>
</protein>
<dbReference type="STRING" id="1193502.SHALO_1320"/>